<organism evidence="1 2">
    <name type="scientific">Exophiala dermatitidis (strain ATCC 34100 / CBS 525.76 / NIH/UT8656)</name>
    <name type="common">Black yeast</name>
    <name type="synonym">Wangiella dermatitidis</name>
    <dbReference type="NCBI Taxonomy" id="858893"/>
    <lineage>
        <taxon>Eukaryota</taxon>
        <taxon>Fungi</taxon>
        <taxon>Dikarya</taxon>
        <taxon>Ascomycota</taxon>
        <taxon>Pezizomycotina</taxon>
        <taxon>Eurotiomycetes</taxon>
        <taxon>Chaetothyriomycetidae</taxon>
        <taxon>Chaetothyriales</taxon>
        <taxon>Herpotrichiellaceae</taxon>
        <taxon>Exophiala</taxon>
    </lineage>
</organism>
<dbReference type="VEuPathDB" id="FungiDB:HMPREF1120_03326"/>
<evidence type="ECO:0000313" key="1">
    <source>
        <dbReference type="EMBL" id="EHY55176.1"/>
    </source>
</evidence>
<accession>H6BW76</accession>
<proteinExistence type="predicted"/>
<dbReference type="AlphaFoldDB" id="H6BW76"/>
<dbReference type="HOGENOM" id="CLU_2084849_0_0_1"/>
<dbReference type="RefSeq" id="XP_009155637.1">
    <property type="nucleotide sequence ID" value="XM_009157389.1"/>
</dbReference>
<evidence type="ECO:0000313" key="2">
    <source>
        <dbReference type="Proteomes" id="UP000007304"/>
    </source>
</evidence>
<dbReference type="InParanoid" id="H6BW76"/>
<dbReference type="GeneID" id="20307965"/>
<protein>
    <submittedName>
        <fullName evidence="1">Uncharacterized protein</fullName>
    </submittedName>
</protein>
<name>H6BW76_EXODN</name>
<dbReference type="Proteomes" id="UP000007304">
    <property type="component" value="Unassembled WGS sequence"/>
</dbReference>
<keyword evidence="2" id="KW-1185">Reference proteome</keyword>
<gene>
    <name evidence="1" type="ORF">HMPREF1120_03326</name>
</gene>
<dbReference type="EMBL" id="JH226132">
    <property type="protein sequence ID" value="EHY55176.1"/>
    <property type="molecule type" value="Genomic_DNA"/>
</dbReference>
<sequence length="117" mass="12670">MAGFLGELPHFEAMTPNCGLLCPGHQLCGCSGCLRGSLREIGRLLWPQSSRVARCDKVPIKLALLCLTSDVLPLACRGTAYRGLPDSKVKSRAPQVCLSLEGTRMLFRRGLDDNNGL</sequence>
<reference evidence="1" key="1">
    <citation type="submission" date="2011-07" db="EMBL/GenBank/DDBJ databases">
        <title>The Genome Sequence of Exophiala (Wangiella) dermatitidis NIH/UT8656.</title>
        <authorList>
            <consortium name="The Broad Institute Genome Sequencing Platform"/>
            <person name="Cuomo C."/>
            <person name="Wang Z."/>
            <person name="Hunicke-Smith S."/>
            <person name="Szanislo P.J."/>
            <person name="Earl A."/>
            <person name="Young S.K."/>
            <person name="Zeng Q."/>
            <person name="Gargeya S."/>
            <person name="Fitzgerald M."/>
            <person name="Haas B."/>
            <person name="Abouelleil A."/>
            <person name="Alvarado L."/>
            <person name="Arachchi H.M."/>
            <person name="Berlin A."/>
            <person name="Brown A."/>
            <person name="Chapman S.B."/>
            <person name="Chen Z."/>
            <person name="Dunbar C."/>
            <person name="Freedman E."/>
            <person name="Gearin G."/>
            <person name="Gellesch M."/>
            <person name="Goldberg J."/>
            <person name="Griggs A."/>
            <person name="Gujja S."/>
            <person name="Heiman D."/>
            <person name="Howarth C."/>
            <person name="Larson L."/>
            <person name="Lui A."/>
            <person name="MacDonald P.J.P."/>
            <person name="Montmayeur A."/>
            <person name="Murphy C."/>
            <person name="Neiman D."/>
            <person name="Pearson M."/>
            <person name="Priest M."/>
            <person name="Roberts A."/>
            <person name="Saif S."/>
            <person name="Shea T."/>
            <person name="Shenoy N."/>
            <person name="Sisk P."/>
            <person name="Stolte C."/>
            <person name="Sykes S."/>
            <person name="Wortman J."/>
            <person name="Nusbaum C."/>
            <person name="Birren B."/>
        </authorList>
    </citation>
    <scope>NUCLEOTIDE SEQUENCE</scope>
    <source>
        <strain evidence="1">NIH/UT8656</strain>
    </source>
</reference>